<feature type="region of interest" description="Disordered" evidence="1">
    <location>
        <begin position="788"/>
        <end position="812"/>
    </location>
</feature>
<sequence>TNGLSTKEKIHANIDFTDVSIHDLFNNDDKPKITLIAQADMSKEGETRGLKFDYTSVGLPKSDINYASPIGELENPGVLGLPTGGLVSRPHYHIKLETSSNKESTDLLDWKIVNEKENADITLKFNGPLKSALGVVKGHLSIPRPAAAQPTTEEVETQIRPSPKSFHINKLSAKVSLDSKDHGKNKVSVDFAANEKEVTLDTTADVKGDTYKLKQVIPKSHHFEVQDGSLMRSGREHVVKAEYSDSNNNVASINVAFAKNHTFDLNLNESIYKARNIKVHIVKNGKEKPFIAELITLHDRNHKGNTIEKRKQATLYVDNFGKKQAEFTWDKNSTISDDNVEHCNGKLVPWVQTDGSFGNKCKVITLVADAIVKDQFEFVSKFSNADPTTTTLDMAGFHSKSQVSANLSTIITKENDYKVIHKKTKFFLDIPKNNEQYKKDIDTIVDMAERTLKSTSTLVKTNTQDSTTETWKTNVDGSLAADPFNGESTLGIKHSGAHGTVLNVDLTNNALKDNSHFNNNLTALIDYHGRSKIASPKKQLTWVFNYAKEGNAEGSESKYDCSSKFTSDMKLDELTQPESHEMFHHHGELNLFKLVGKHSWTGHGVGLLKLDGKEKLGYDYSGSLDVTEGGEGAAPQGAMVKFAHGQGSSPRTKLNFIMNGWLSQEMTELRNHTIFESYSLDFAPKELRMTENVHLIYKKLDTQTGNVMSLVDVDGHKDLLFHNWMDFSIKENYKTQIDNKTYHHEKDIKMSGPHISVYIKNDDQEMDRWLIDFAGGAFEERHQHKFNMRSRSSDQKGLIPQTNFNVTISRRR</sequence>
<evidence type="ECO:0000256" key="1">
    <source>
        <dbReference type="SAM" id="MobiDB-lite"/>
    </source>
</evidence>
<name>A0A1D2MPE8_ORCCI</name>
<evidence type="ECO:0000313" key="2">
    <source>
        <dbReference type="EMBL" id="ODM94917.1"/>
    </source>
</evidence>
<organism evidence="2 3">
    <name type="scientific">Orchesella cincta</name>
    <name type="common">Springtail</name>
    <name type="synonym">Podura cincta</name>
    <dbReference type="NCBI Taxonomy" id="48709"/>
    <lineage>
        <taxon>Eukaryota</taxon>
        <taxon>Metazoa</taxon>
        <taxon>Ecdysozoa</taxon>
        <taxon>Arthropoda</taxon>
        <taxon>Hexapoda</taxon>
        <taxon>Collembola</taxon>
        <taxon>Entomobryomorpha</taxon>
        <taxon>Entomobryoidea</taxon>
        <taxon>Orchesellidae</taxon>
        <taxon>Orchesellinae</taxon>
        <taxon>Orchesella</taxon>
    </lineage>
</organism>
<dbReference type="AlphaFoldDB" id="A0A1D2MPE8"/>
<comment type="caution">
    <text evidence="2">The sequence shown here is derived from an EMBL/GenBank/DDBJ whole genome shotgun (WGS) entry which is preliminary data.</text>
</comment>
<dbReference type="EMBL" id="LJIJ01000733">
    <property type="protein sequence ID" value="ODM94917.1"/>
    <property type="molecule type" value="Genomic_DNA"/>
</dbReference>
<gene>
    <name evidence="2" type="ORF">Ocin01_11759</name>
</gene>
<protein>
    <submittedName>
        <fullName evidence="2">Uncharacterized protein</fullName>
    </submittedName>
</protein>
<feature type="non-terminal residue" evidence="2">
    <location>
        <position position="1"/>
    </location>
</feature>
<keyword evidence="3" id="KW-1185">Reference proteome</keyword>
<proteinExistence type="predicted"/>
<evidence type="ECO:0000313" key="3">
    <source>
        <dbReference type="Proteomes" id="UP000094527"/>
    </source>
</evidence>
<accession>A0A1D2MPE8</accession>
<feature type="compositionally biased region" description="Polar residues" evidence="1">
    <location>
        <begin position="800"/>
        <end position="812"/>
    </location>
</feature>
<reference evidence="2 3" key="1">
    <citation type="journal article" date="2016" name="Genome Biol. Evol.">
        <title>Gene Family Evolution Reflects Adaptation to Soil Environmental Stressors in the Genome of the Collembolan Orchesella cincta.</title>
        <authorList>
            <person name="Faddeeva-Vakhrusheva A."/>
            <person name="Derks M.F."/>
            <person name="Anvar S.Y."/>
            <person name="Agamennone V."/>
            <person name="Suring W."/>
            <person name="Smit S."/>
            <person name="van Straalen N.M."/>
            <person name="Roelofs D."/>
        </authorList>
    </citation>
    <scope>NUCLEOTIDE SEQUENCE [LARGE SCALE GENOMIC DNA]</scope>
    <source>
        <tissue evidence="2">Mixed pool</tissue>
    </source>
</reference>
<dbReference type="Proteomes" id="UP000094527">
    <property type="component" value="Unassembled WGS sequence"/>
</dbReference>